<evidence type="ECO:0000313" key="2">
    <source>
        <dbReference type="EMBL" id="MCC2125112.1"/>
    </source>
</evidence>
<evidence type="ECO:0000256" key="1">
    <source>
        <dbReference type="SAM" id="MobiDB-lite"/>
    </source>
</evidence>
<dbReference type="EMBL" id="JAJEPS010000002">
    <property type="protein sequence ID" value="MCC2125112.1"/>
    <property type="molecule type" value="Genomic_DNA"/>
</dbReference>
<dbReference type="AlphaFoldDB" id="A0AAE3A5D4"/>
<feature type="compositionally biased region" description="Basic and acidic residues" evidence="1">
    <location>
        <begin position="15"/>
        <end position="30"/>
    </location>
</feature>
<name>A0AAE3A5D4_9FIRM</name>
<comment type="caution">
    <text evidence="2">The sequence shown here is derived from an EMBL/GenBank/DDBJ whole genome shotgun (WGS) entry which is preliminary data.</text>
</comment>
<feature type="region of interest" description="Disordered" evidence="1">
    <location>
        <begin position="1"/>
        <end position="30"/>
    </location>
</feature>
<dbReference type="InterPro" id="IPR041025">
    <property type="entry name" value="HNH_repeat"/>
</dbReference>
<gene>
    <name evidence="2" type="ORF">LKD36_02840</name>
</gene>
<dbReference type="Pfam" id="PF18780">
    <property type="entry name" value="HNH_repeat"/>
    <property type="match status" value="1"/>
</dbReference>
<dbReference type="Proteomes" id="UP001198220">
    <property type="component" value="Unassembled WGS sequence"/>
</dbReference>
<proteinExistence type="predicted"/>
<keyword evidence="3" id="KW-1185">Reference proteome</keyword>
<dbReference type="RefSeq" id="WP_308458595.1">
    <property type="nucleotide sequence ID" value="NZ_JAJEPS010000002.1"/>
</dbReference>
<sequence length="104" mass="12233">MRREDPKKSKTGNKLKQDQVQRWKKGDPLTEDDHKMLDLLIRYYEKHGYSPSQKDMPNSAALKRRFGIWKNVLTVAGLPILNDPDCMRRRQDAIEWGKRVGNPK</sequence>
<accession>A0AAE3A5D4</accession>
<evidence type="ECO:0000313" key="3">
    <source>
        <dbReference type="Proteomes" id="UP001198220"/>
    </source>
</evidence>
<organism evidence="2 3">
    <name type="scientific">Hominiventricola filiformis</name>
    <dbReference type="NCBI Taxonomy" id="2885352"/>
    <lineage>
        <taxon>Bacteria</taxon>
        <taxon>Bacillati</taxon>
        <taxon>Bacillota</taxon>
        <taxon>Clostridia</taxon>
        <taxon>Lachnospirales</taxon>
        <taxon>Lachnospiraceae</taxon>
        <taxon>Hominiventricola</taxon>
    </lineage>
</organism>
<protein>
    <submittedName>
        <fullName evidence="2">Uncharacterized protein</fullName>
    </submittedName>
</protein>
<reference evidence="2 3" key="1">
    <citation type="submission" date="2021-10" db="EMBL/GenBank/DDBJ databases">
        <title>Anaerobic single-cell dispensing facilitates the cultivation of human gut bacteria.</title>
        <authorList>
            <person name="Afrizal A."/>
        </authorList>
    </citation>
    <scope>NUCLEOTIDE SEQUENCE [LARGE SCALE GENOMIC DNA]</scope>
    <source>
        <strain evidence="2 3">CLA-AA-H276</strain>
    </source>
</reference>